<reference evidence="3 4" key="1">
    <citation type="submission" date="2016-10" db="EMBL/GenBank/DDBJ databases">
        <title>Genome sequence of the basidiomycete white-rot fungus Trametes pubescens.</title>
        <authorList>
            <person name="Makela M.R."/>
            <person name="Granchi Z."/>
            <person name="Peng M."/>
            <person name="De Vries R.P."/>
            <person name="Grigoriev I."/>
            <person name="Riley R."/>
            <person name="Hilden K."/>
        </authorList>
    </citation>
    <scope>NUCLEOTIDE SEQUENCE [LARGE SCALE GENOMIC DNA]</scope>
    <source>
        <strain evidence="3 4">FBCC735</strain>
    </source>
</reference>
<feature type="compositionally biased region" description="Polar residues" evidence="1">
    <location>
        <begin position="63"/>
        <end position="83"/>
    </location>
</feature>
<keyword evidence="4" id="KW-1185">Reference proteome</keyword>
<keyword evidence="2" id="KW-0472">Membrane</keyword>
<feature type="compositionally biased region" description="Low complexity" evidence="1">
    <location>
        <begin position="135"/>
        <end position="153"/>
    </location>
</feature>
<feature type="region of interest" description="Disordered" evidence="1">
    <location>
        <begin position="134"/>
        <end position="186"/>
    </location>
</feature>
<keyword evidence="2" id="KW-0812">Transmembrane</keyword>
<dbReference type="Proteomes" id="UP000184267">
    <property type="component" value="Unassembled WGS sequence"/>
</dbReference>
<sequence>MEPMGVKFHWARSGTPFEDCIREGKDELCLDGPSSSTATATDGSSDGSGSTTVSETQTQDTTGQAPPSQSSTPERSITGSVPTQTPPSTLPTGTQTSAGGVPSGTAWTTPSVSAILTAIGLPTTSMAMSTSVEMPNVSNSPAVSPVSVSGSSPITAPQLPTRSNGPLQDPSATTTRGAPLAAPSADHRRSLPTAALAGAAVAAVLATAAVAAALVRHWARRRRRHARVARALPELPTPSTPSTTDHARGSASARVLPKRAVGNGVLRQDQESHTRSQTQSLVSESLTGTGSSRAAQDGSAATLELDGPGTHLYGQPPASTAVPVDRKGAERHLPAPVPPALAEGPRLVTVPQGTTEAQLEPEAGMGEAPPGMGERLLYFALPWAVGQRMLAMMHMEGQYARDVDSDGEEPLPAYEPRGGE</sequence>
<name>A0A1M2VUI6_TRAPU</name>
<feature type="transmembrane region" description="Helical" evidence="2">
    <location>
        <begin position="194"/>
        <end position="215"/>
    </location>
</feature>
<accession>A0A1M2VUI6</accession>
<feature type="region of interest" description="Disordered" evidence="1">
    <location>
        <begin position="229"/>
        <end position="348"/>
    </location>
</feature>
<protein>
    <submittedName>
        <fullName evidence="3">Uncharacterized protein</fullName>
    </submittedName>
</protein>
<dbReference type="EMBL" id="MNAD01000664">
    <property type="protein sequence ID" value="OJT11255.1"/>
    <property type="molecule type" value="Genomic_DNA"/>
</dbReference>
<evidence type="ECO:0000256" key="2">
    <source>
        <dbReference type="SAM" id="Phobius"/>
    </source>
</evidence>
<evidence type="ECO:0000256" key="1">
    <source>
        <dbReference type="SAM" id="MobiDB-lite"/>
    </source>
</evidence>
<proteinExistence type="predicted"/>
<dbReference type="OrthoDB" id="2758777at2759"/>
<feature type="compositionally biased region" description="Polar residues" evidence="1">
    <location>
        <begin position="154"/>
        <end position="176"/>
    </location>
</feature>
<feature type="compositionally biased region" description="Low complexity" evidence="1">
    <location>
        <begin position="34"/>
        <end position="62"/>
    </location>
</feature>
<gene>
    <name evidence="3" type="ORF">TRAPUB_12208</name>
</gene>
<organism evidence="3 4">
    <name type="scientific">Trametes pubescens</name>
    <name type="common">White-rot fungus</name>
    <dbReference type="NCBI Taxonomy" id="154538"/>
    <lineage>
        <taxon>Eukaryota</taxon>
        <taxon>Fungi</taxon>
        <taxon>Dikarya</taxon>
        <taxon>Basidiomycota</taxon>
        <taxon>Agaricomycotina</taxon>
        <taxon>Agaricomycetes</taxon>
        <taxon>Polyporales</taxon>
        <taxon>Polyporaceae</taxon>
        <taxon>Trametes</taxon>
    </lineage>
</organism>
<feature type="compositionally biased region" description="Basic and acidic residues" evidence="1">
    <location>
        <begin position="324"/>
        <end position="333"/>
    </location>
</feature>
<feature type="region of interest" description="Disordered" evidence="1">
    <location>
        <begin position="26"/>
        <end position="106"/>
    </location>
</feature>
<dbReference type="AlphaFoldDB" id="A0A1M2VUI6"/>
<keyword evidence="2" id="KW-1133">Transmembrane helix</keyword>
<feature type="region of interest" description="Disordered" evidence="1">
    <location>
        <begin position="401"/>
        <end position="420"/>
    </location>
</feature>
<evidence type="ECO:0000313" key="4">
    <source>
        <dbReference type="Proteomes" id="UP000184267"/>
    </source>
</evidence>
<feature type="compositionally biased region" description="Polar residues" evidence="1">
    <location>
        <begin position="275"/>
        <end position="294"/>
    </location>
</feature>
<evidence type="ECO:0000313" key="3">
    <source>
        <dbReference type="EMBL" id="OJT11255.1"/>
    </source>
</evidence>
<comment type="caution">
    <text evidence="3">The sequence shown here is derived from an EMBL/GenBank/DDBJ whole genome shotgun (WGS) entry which is preliminary data.</text>
</comment>